<gene>
    <name evidence="4" type="ORF">WDJ61_15280</name>
</gene>
<dbReference type="RefSeq" id="WP_338751208.1">
    <property type="nucleotide sequence ID" value="NZ_CP147404.1"/>
</dbReference>
<keyword evidence="5" id="KW-1185">Reference proteome</keyword>
<evidence type="ECO:0000313" key="4">
    <source>
        <dbReference type="EMBL" id="WXB92573.1"/>
    </source>
</evidence>
<organism evidence="4 5">
    <name type="scientific">Bacillus kandeliae</name>
    <dbReference type="NCBI Taxonomy" id="3129297"/>
    <lineage>
        <taxon>Bacteria</taxon>
        <taxon>Bacillati</taxon>
        <taxon>Bacillota</taxon>
        <taxon>Bacilli</taxon>
        <taxon>Bacillales</taxon>
        <taxon>Bacillaceae</taxon>
        <taxon>Bacillus</taxon>
    </lineage>
</organism>
<keyword evidence="2" id="KW-0732">Signal</keyword>
<dbReference type="Proteomes" id="UP001387364">
    <property type="component" value="Chromosome"/>
</dbReference>
<evidence type="ECO:0000256" key="2">
    <source>
        <dbReference type="SAM" id="SignalP"/>
    </source>
</evidence>
<proteinExistence type="predicted"/>
<evidence type="ECO:0000259" key="3">
    <source>
        <dbReference type="Pfam" id="PF03413"/>
    </source>
</evidence>
<protein>
    <submittedName>
        <fullName evidence="4">PepSY domain-containing protein</fullName>
    </submittedName>
</protein>
<name>A0ABZ2N4D1_9BACI</name>
<evidence type="ECO:0000256" key="1">
    <source>
        <dbReference type="SAM" id="MobiDB-lite"/>
    </source>
</evidence>
<dbReference type="Pfam" id="PF03413">
    <property type="entry name" value="PepSY"/>
    <property type="match status" value="2"/>
</dbReference>
<feature type="chain" id="PRO_5045349126" evidence="2">
    <location>
        <begin position="26"/>
        <end position="192"/>
    </location>
</feature>
<dbReference type="EMBL" id="CP147404">
    <property type="protein sequence ID" value="WXB92573.1"/>
    <property type="molecule type" value="Genomic_DNA"/>
</dbReference>
<feature type="region of interest" description="Disordered" evidence="1">
    <location>
        <begin position="153"/>
        <end position="192"/>
    </location>
</feature>
<reference evidence="4 5" key="1">
    <citation type="submission" date="2024-02" db="EMBL/GenBank/DDBJ databases">
        <title>Seven novel Bacillus-like species.</title>
        <authorList>
            <person name="Liu G."/>
        </authorList>
    </citation>
    <scope>NUCLEOTIDE SEQUENCE [LARGE SCALE GENOMIC DNA]</scope>
    <source>
        <strain evidence="4 5">FJAT-52991</strain>
    </source>
</reference>
<feature type="compositionally biased region" description="Polar residues" evidence="1">
    <location>
        <begin position="153"/>
        <end position="162"/>
    </location>
</feature>
<feature type="compositionally biased region" description="Acidic residues" evidence="1">
    <location>
        <begin position="172"/>
        <end position="192"/>
    </location>
</feature>
<accession>A0ABZ2N4D1</accession>
<sequence>MKKKLWTIALAGALSLGGITHVAEADTHKGKNADVKITRDQAEKIALKSVKGKVTDVDLDSKNNQWIYEVEIRTTKGEKEVHVDAQTGKVLSKKDHDQQPTDQVKITRDQAKKIALKSVKGKVTDIDLESKNGQWVYEVEVATTKGEVDMYINAQTGEISSTQHEDDRYRDQDDDDDQYDDRDDDDDDHEED</sequence>
<dbReference type="InterPro" id="IPR025711">
    <property type="entry name" value="PepSY"/>
</dbReference>
<feature type="domain" description="PepSY" evidence="3">
    <location>
        <begin position="105"/>
        <end position="159"/>
    </location>
</feature>
<feature type="signal peptide" evidence="2">
    <location>
        <begin position="1"/>
        <end position="25"/>
    </location>
</feature>
<evidence type="ECO:0000313" key="5">
    <source>
        <dbReference type="Proteomes" id="UP001387364"/>
    </source>
</evidence>
<feature type="domain" description="PepSY" evidence="3">
    <location>
        <begin position="36"/>
        <end position="93"/>
    </location>
</feature>
<dbReference type="Gene3D" id="3.10.450.40">
    <property type="match status" value="2"/>
</dbReference>